<dbReference type="AlphaFoldDB" id="A0A1H9SA00"/>
<proteinExistence type="inferred from homology"/>
<dbReference type="GO" id="GO:0015138">
    <property type="term" value="F:fumarate transmembrane transporter activity"/>
    <property type="evidence" value="ECO:0007669"/>
    <property type="project" value="TreeGrafter"/>
</dbReference>
<feature type="transmembrane region" description="Helical" evidence="10">
    <location>
        <begin position="7"/>
        <end position="28"/>
    </location>
</feature>
<sequence>MTIKKLLGTLYIQVVIAIVLGVVIGYFWPQTGIELKPLGDAFIKLIKMIIGPIIFCTLVSGITSMQDVKRVGRVGGKALLYFELVSTVALMIGLLAAHLLRPGDGFNVDVHSLDASAISGYVSQAAHGEGMVGFLMHVIPATFFDAFAKGEILPILMVSVLFGVALVLIGERARPLVELINQASDVFFRIVGMISRVAPLGALGAIAFTVGKYGLGSLVPLLKLIGTFYFTAFIFVACVLGSIARQAGFSIFRLLGYIKAELLIVLGTSSSESALPQLMRKLEDIGCSKGVVGIVVPTGYTFNLDGTNIYMTLAVLFLAQACNIPLTLEQQLTLLVVTMLTSKGAAAVVGAGFVALAASLATVPTVPVEAMVLILGVDRFMAECRGLTNFIGNAVAAVVVAAWEGELDRSRMGPIALRRDRRLPTVACPPAPPTGDAQRD</sequence>
<keyword evidence="6 10" id="KW-0812">Transmembrane</keyword>
<dbReference type="Gene3D" id="1.10.3860.10">
    <property type="entry name" value="Sodium:dicarboxylate symporter"/>
    <property type="match status" value="1"/>
</dbReference>
<protein>
    <recommendedName>
        <fullName evidence="10">C4-dicarboxylate transport protein</fullName>
    </recommendedName>
</protein>
<dbReference type="HAMAP" id="MF_01300">
    <property type="entry name" value="C4_dicarb_transport"/>
    <property type="match status" value="1"/>
</dbReference>
<evidence type="ECO:0000256" key="5">
    <source>
        <dbReference type="ARBA" id="ARBA00022519"/>
    </source>
</evidence>
<feature type="transmembrane region" description="Helical" evidence="10">
    <location>
        <begin position="78"/>
        <end position="100"/>
    </location>
</feature>
<dbReference type="PROSITE" id="PS00714">
    <property type="entry name" value="NA_DICARBOXYL_SYMP_2"/>
    <property type="match status" value="1"/>
</dbReference>
<feature type="transmembrane region" description="Helical" evidence="10">
    <location>
        <begin position="222"/>
        <end position="244"/>
    </location>
</feature>
<dbReference type="NCBIfam" id="NF009587">
    <property type="entry name" value="PRK13027.1"/>
    <property type="match status" value="1"/>
</dbReference>
<evidence type="ECO:0000256" key="6">
    <source>
        <dbReference type="ARBA" id="ARBA00022692"/>
    </source>
</evidence>
<dbReference type="OrthoDB" id="9766690at2"/>
<evidence type="ECO:0000256" key="7">
    <source>
        <dbReference type="ARBA" id="ARBA00022847"/>
    </source>
</evidence>
<feature type="transmembrane region" description="Helical" evidence="10">
    <location>
        <begin position="386"/>
        <end position="403"/>
    </location>
</feature>
<keyword evidence="9 10" id="KW-0472">Membrane</keyword>
<evidence type="ECO:0000256" key="3">
    <source>
        <dbReference type="ARBA" id="ARBA00022448"/>
    </source>
</evidence>
<comment type="similarity">
    <text evidence="2 10">Belongs to the dicarboxylate/amino acid:cation symporter (DAACS) (TC 2.A.23) family.</text>
</comment>
<dbReference type="Proteomes" id="UP000199267">
    <property type="component" value="Unassembled WGS sequence"/>
</dbReference>
<dbReference type="GO" id="GO:0070778">
    <property type="term" value="P:L-aspartate transmembrane transport"/>
    <property type="evidence" value="ECO:0007669"/>
    <property type="project" value="TreeGrafter"/>
</dbReference>
<dbReference type="EMBL" id="FNYQ01000120">
    <property type="protein sequence ID" value="SEJ50595.1"/>
    <property type="molecule type" value="Genomic_DNA"/>
</dbReference>
<evidence type="ECO:0000256" key="1">
    <source>
        <dbReference type="ARBA" id="ARBA00004651"/>
    </source>
</evidence>
<evidence type="ECO:0000256" key="2">
    <source>
        <dbReference type="ARBA" id="ARBA00006148"/>
    </source>
</evidence>
<dbReference type="SUPFAM" id="SSF118215">
    <property type="entry name" value="Proton glutamate symport protein"/>
    <property type="match status" value="1"/>
</dbReference>
<evidence type="ECO:0000256" key="8">
    <source>
        <dbReference type="ARBA" id="ARBA00022989"/>
    </source>
</evidence>
<dbReference type="GO" id="GO:0015141">
    <property type="term" value="F:succinate transmembrane transporter activity"/>
    <property type="evidence" value="ECO:0007669"/>
    <property type="project" value="TreeGrafter"/>
</dbReference>
<dbReference type="PANTHER" id="PTHR42865:SF1">
    <property type="entry name" value="AEROBIC C4-DICARBOXYLATE TRANSPORT PROTEIN"/>
    <property type="match status" value="1"/>
</dbReference>
<dbReference type="InterPro" id="IPR036458">
    <property type="entry name" value="Na:dicarbo_symporter_sf"/>
</dbReference>
<dbReference type="RefSeq" id="WP_090625398.1">
    <property type="nucleotide sequence ID" value="NZ_FNYQ01000120.1"/>
</dbReference>
<keyword evidence="4 10" id="KW-1003">Cell membrane</keyword>
<keyword evidence="5" id="KW-0997">Cell inner membrane</keyword>
<dbReference type="InterPro" id="IPR018107">
    <property type="entry name" value="Na-dicarboxylate_symporter_CS"/>
</dbReference>
<dbReference type="Pfam" id="PF00375">
    <property type="entry name" value="SDF"/>
    <property type="match status" value="1"/>
</dbReference>
<gene>
    <name evidence="10" type="primary">dctA</name>
    <name evidence="11" type="ORF">SAMN04244572_04268</name>
    <name evidence="12" type="ORF">SAMN04244573_04380</name>
</gene>
<evidence type="ECO:0000313" key="13">
    <source>
        <dbReference type="Proteomes" id="UP000199250"/>
    </source>
</evidence>
<evidence type="ECO:0000256" key="10">
    <source>
        <dbReference type="HAMAP-Rule" id="MF_01300"/>
    </source>
</evidence>
<name>A0A1H9SA00_9GAMM</name>
<comment type="function">
    <text evidence="10">Responsible for the transport of dicarboxylates such as succinate, fumarate, and malate across the membrane.</text>
</comment>
<dbReference type="PROSITE" id="PS00713">
    <property type="entry name" value="NA_DICARBOXYL_SYMP_1"/>
    <property type="match status" value="1"/>
</dbReference>
<dbReference type="PRINTS" id="PR00173">
    <property type="entry name" value="EDTRNSPORT"/>
</dbReference>
<keyword evidence="8 10" id="KW-1133">Transmembrane helix</keyword>
<evidence type="ECO:0000256" key="4">
    <source>
        <dbReference type="ARBA" id="ARBA00022475"/>
    </source>
</evidence>
<dbReference type="InterPro" id="IPR023954">
    <property type="entry name" value="C4_dicarb_transport"/>
</dbReference>
<keyword evidence="3 10" id="KW-0813">Transport</keyword>
<feature type="transmembrane region" description="Helical" evidence="10">
    <location>
        <begin position="152"/>
        <end position="169"/>
    </location>
</feature>
<dbReference type="PANTHER" id="PTHR42865">
    <property type="entry name" value="PROTON/GLUTAMATE-ASPARTATE SYMPORTER"/>
    <property type="match status" value="1"/>
</dbReference>
<dbReference type="Proteomes" id="UP000199250">
    <property type="component" value="Unassembled WGS sequence"/>
</dbReference>
<evidence type="ECO:0000313" key="11">
    <source>
        <dbReference type="EMBL" id="SEJ50595.1"/>
    </source>
</evidence>
<dbReference type="NCBIfam" id="NF002461">
    <property type="entry name" value="PRK01663.1"/>
    <property type="match status" value="1"/>
</dbReference>
<feature type="transmembrane region" description="Helical" evidence="10">
    <location>
        <begin position="190"/>
        <end position="210"/>
    </location>
</feature>
<evidence type="ECO:0000313" key="12">
    <source>
        <dbReference type="EMBL" id="SER81771.1"/>
    </source>
</evidence>
<reference evidence="13 14" key="1">
    <citation type="submission" date="2016-10" db="EMBL/GenBank/DDBJ databases">
        <authorList>
            <person name="de Groot N.N."/>
        </authorList>
    </citation>
    <scope>NUCLEOTIDE SEQUENCE [LARGE SCALE GENOMIC DNA]</scope>
    <source>
        <strain evidence="11 13">DSM 373</strain>
        <strain evidence="12 14">DSM 378</strain>
    </source>
</reference>
<feature type="transmembrane region" description="Helical" evidence="10">
    <location>
        <begin position="340"/>
        <end position="366"/>
    </location>
</feature>
<feature type="transmembrane region" description="Helical" evidence="10">
    <location>
        <begin position="48"/>
        <end position="66"/>
    </location>
</feature>
<dbReference type="InterPro" id="IPR001991">
    <property type="entry name" value="Na-dicarboxylate_symporter"/>
</dbReference>
<dbReference type="GO" id="GO:0005886">
    <property type="term" value="C:plasma membrane"/>
    <property type="evidence" value="ECO:0007669"/>
    <property type="project" value="UniProtKB-SubCell"/>
</dbReference>
<dbReference type="GO" id="GO:0015366">
    <property type="term" value="F:malate:proton symporter activity"/>
    <property type="evidence" value="ECO:0007669"/>
    <property type="project" value="TreeGrafter"/>
</dbReference>
<accession>A0A1H9SA00</accession>
<organism evidence="12 14">
    <name type="scientific">Azotobacter beijerinckii</name>
    <dbReference type="NCBI Taxonomy" id="170623"/>
    <lineage>
        <taxon>Bacteria</taxon>
        <taxon>Pseudomonadati</taxon>
        <taxon>Pseudomonadota</taxon>
        <taxon>Gammaproteobacteria</taxon>
        <taxon>Pseudomonadales</taxon>
        <taxon>Pseudomonadaceae</taxon>
        <taxon>Azotobacter</taxon>
    </lineage>
</organism>
<dbReference type="EMBL" id="FOFJ01000097">
    <property type="protein sequence ID" value="SER81771.1"/>
    <property type="molecule type" value="Genomic_DNA"/>
</dbReference>
<dbReference type="FunFam" id="1.10.3860.10:FF:000001">
    <property type="entry name" value="C4-dicarboxylate transport protein"/>
    <property type="match status" value="1"/>
</dbReference>
<comment type="subcellular location">
    <subcellularLocation>
        <location evidence="1 10">Cell membrane</location>
        <topology evidence="1 10">Multi-pass membrane protein</topology>
    </subcellularLocation>
</comment>
<keyword evidence="7 10" id="KW-0769">Symport</keyword>
<evidence type="ECO:0000256" key="9">
    <source>
        <dbReference type="ARBA" id="ARBA00023136"/>
    </source>
</evidence>
<evidence type="ECO:0000313" key="14">
    <source>
        <dbReference type="Proteomes" id="UP000199267"/>
    </source>
</evidence>